<evidence type="ECO:0000313" key="3">
    <source>
        <dbReference type="Proteomes" id="UP000001593"/>
    </source>
</evidence>
<evidence type="ECO:0000313" key="2">
    <source>
        <dbReference type="EMBL" id="EDO44426.1"/>
    </source>
</evidence>
<dbReference type="GO" id="GO:0007165">
    <property type="term" value="P:signal transduction"/>
    <property type="evidence" value="ECO:0000318"/>
    <property type="project" value="GO_Central"/>
</dbReference>
<keyword evidence="3" id="KW-1185">Reference proteome</keyword>
<dbReference type="PhylomeDB" id="A7RVQ2"/>
<organism evidence="2 3">
    <name type="scientific">Nematostella vectensis</name>
    <name type="common">Starlet sea anemone</name>
    <dbReference type="NCBI Taxonomy" id="45351"/>
    <lineage>
        <taxon>Eukaryota</taxon>
        <taxon>Metazoa</taxon>
        <taxon>Cnidaria</taxon>
        <taxon>Anthozoa</taxon>
        <taxon>Hexacorallia</taxon>
        <taxon>Actiniaria</taxon>
        <taxon>Edwardsiidae</taxon>
        <taxon>Nematostella</taxon>
    </lineage>
</organism>
<evidence type="ECO:0000259" key="1">
    <source>
        <dbReference type="PROSITE" id="PS51269"/>
    </source>
</evidence>
<dbReference type="PROSITE" id="PS51269">
    <property type="entry name" value="COMM"/>
    <property type="match status" value="1"/>
</dbReference>
<feature type="domain" description="COMM" evidence="1">
    <location>
        <begin position="121"/>
        <end position="188"/>
    </location>
</feature>
<dbReference type="Proteomes" id="UP000001593">
    <property type="component" value="Unassembled WGS sequence"/>
</dbReference>
<dbReference type="InterPro" id="IPR047155">
    <property type="entry name" value="COMMD4/6/7/8"/>
</dbReference>
<dbReference type="PANTHER" id="PTHR16231">
    <property type="entry name" value="COMM DOMAIN-CONTAINING PROTEIN 4-8 FAMILY MEMBER"/>
    <property type="match status" value="1"/>
</dbReference>
<dbReference type="InParanoid" id="A7RVQ2"/>
<gene>
    <name evidence="2" type="ORF">NEMVEDRAFT_v1g182498</name>
</gene>
<dbReference type="AlphaFoldDB" id="A7RVQ2"/>
<dbReference type="STRING" id="45351.A7RVQ2"/>
<reference evidence="2 3" key="1">
    <citation type="journal article" date="2007" name="Science">
        <title>Sea anemone genome reveals ancestral eumetazoan gene repertoire and genomic organization.</title>
        <authorList>
            <person name="Putnam N.H."/>
            <person name="Srivastava M."/>
            <person name="Hellsten U."/>
            <person name="Dirks B."/>
            <person name="Chapman J."/>
            <person name="Salamov A."/>
            <person name="Terry A."/>
            <person name="Shapiro H."/>
            <person name="Lindquist E."/>
            <person name="Kapitonov V.V."/>
            <person name="Jurka J."/>
            <person name="Genikhovich G."/>
            <person name="Grigoriev I.V."/>
            <person name="Lucas S.M."/>
            <person name="Steele R.E."/>
            <person name="Finnerty J.R."/>
            <person name="Technau U."/>
            <person name="Martindale M.Q."/>
            <person name="Rokhsar D.S."/>
        </authorList>
    </citation>
    <scope>NUCLEOTIDE SEQUENCE [LARGE SCALE GENOMIC DNA]</scope>
    <source>
        <strain evidence="3">CH2 X CH6</strain>
    </source>
</reference>
<sequence>MVDESDGKKIELNLAEKCPKELLEKFVHKVLDSICSGKEPRYASYGKVWNIEEWSQVLPSVGATLKGFVTRGLTKKQISDELDACVLKSESKQVILDCLLPRYDEVRAALVATTAGITSAQLKDFDWKLKMVLASDKLASIRKPLVTIDFDIRRSDSDQHVSVELSQEELHSVITSLEAANKVIVQLKS</sequence>
<dbReference type="Pfam" id="PF07258">
    <property type="entry name" value="COMM_domain"/>
    <property type="match status" value="1"/>
</dbReference>
<dbReference type="OrthoDB" id="17646at2759"/>
<dbReference type="EMBL" id="DS469544">
    <property type="protein sequence ID" value="EDO44426.1"/>
    <property type="molecule type" value="Genomic_DNA"/>
</dbReference>
<dbReference type="GO" id="GO:0051059">
    <property type="term" value="F:NF-kappaB binding"/>
    <property type="evidence" value="ECO:0000318"/>
    <property type="project" value="GO_Central"/>
</dbReference>
<dbReference type="InterPro" id="IPR017920">
    <property type="entry name" value="COMM"/>
</dbReference>
<accession>A7RVQ2</accession>
<proteinExistence type="predicted"/>
<dbReference type="Pfam" id="PF22838">
    <property type="entry name" value="COMMD8_HN"/>
    <property type="match status" value="1"/>
</dbReference>
<dbReference type="FunCoup" id="A7RVQ2">
    <property type="interactions" value="114"/>
</dbReference>
<dbReference type="OMA" id="KLCHRVV"/>
<dbReference type="eggNOG" id="ENOG502S00F">
    <property type="taxonomic scope" value="Eukaryota"/>
</dbReference>
<dbReference type="InterPro" id="IPR055184">
    <property type="entry name" value="COMMD8_HN"/>
</dbReference>
<dbReference type="PANTHER" id="PTHR16231:SF0">
    <property type="entry name" value="COMM DOMAIN-CONTAINING PROTEIN 8"/>
    <property type="match status" value="1"/>
</dbReference>
<protein>
    <recommendedName>
        <fullName evidence="1">COMM domain-containing protein</fullName>
    </recommendedName>
</protein>
<dbReference type="HOGENOM" id="CLU_116006_0_0_1"/>
<dbReference type="KEGG" id="nve:5516481"/>
<name>A7RVQ2_NEMVE</name>